<feature type="transmembrane region" description="Helical" evidence="1">
    <location>
        <begin position="584"/>
        <end position="606"/>
    </location>
</feature>
<dbReference type="HOGENOM" id="CLU_010112_0_0_1"/>
<name>Q7S7N9_NEUCR</name>
<dbReference type="PANTHER" id="PTHR35395:SF1">
    <property type="entry name" value="DUF6536 DOMAIN-CONTAINING PROTEIN"/>
    <property type="match status" value="1"/>
</dbReference>
<proteinExistence type="predicted"/>
<feature type="transmembrane region" description="Helical" evidence="1">
    <location>
        <begin position="395"/>
        <end position="416"/>
    </location>
</feature>
<dbReference type="PANTHER" id="PTHR35395">
    <property type="entry name" value="DUF6536 DOMAIN-CONTAINING PROTEIN"/>
    <property type="match status" value="1"/>
</dbReference>
<reference evidence="3 4" key="1">
    <citation type="journal article" date="2003" name="Nature">
        <title>The genome sequence of the filamentous fungus Neurospora crassa.</title>
        <authorList>
            <person name="Galagan J.E."/>
            <person name="Calvo S.E."/>
            <person name="Borkovich K.A."/>
            <person name="Selker E.U."/>
            <person name="Read N.D."/>
            <person name="Jaffe D."/>
            <person name="FitzHugh W."/>
            <person name="Ma L.J."/>
            <person name="Smirnov S."/>
            <person name="Purcell S."/>
            <person name="Rehman B."/>
            <person name="Elkins T."/>
            <person name="Engels R."/>
            <person name="Wang S."/>
            <person name="Nielsen C.B."/>
            <person name="Butler J."/>
            <person name="Endrizzi M."/>
            <person name="Qui D."/>
            <person name="Ianakiev P."/>
            <person name="Bell-Pedersen D."/>
            <person name="Nelson M.A."/>
            <person name="Werner-Washburne M."/>
            <person name="Selitrennikoff C.P."/>
            <person name="Kinsey J.A."/>
            <person name="Braun E.L."/>
            <person name="Zelter A."/>
            <person name="Schulte U."/>
            <person name="Kothe G.O."/>
            <person name="Jedd G."/>
            <person name="Mewes W."/>
            <person name="Staben C."/>
            <person name="Marcotte E."/>
            <person name="Greenberg D."/>
            <person name="Roy A."/>
            <person name="Foley K."/>
            <person name="Naylor J."/>
            <person name="Stange-Thomann N."/>
            <person name="Barrett R."/>
            <person name="Gnerre S."/>
            <person name="Kamal M."/>
            <person name="Kamvysselis M."/>
            <person name="Mauceli E."/>
            <person name="Bielke C."/>
            <person name="Rudd S."/>
            <person name="Frishman D."/>
            <person name="Krystofova S."/>
            <person name="Rasmussen C."/>
            <person name="Metzenberg R.L."/>
            <person name="Perkins D.D."/>
            <person name="Kroken S."/>
            <person name="Cogoni C."/>
            <person name="Macino G."/>
            <person name="Catcheside D."/>
            <person name="Li W."/>
            <person name="Pratt R.J."/>
            <person name="Osmani S.A."/>
            <person name="DeSouza C.P."/>
            <person name="Glass L."/>
            <person name="Orbach M.J."/>
            <person name="Berglund J.A."/>
            <person name="Voelker R."/>
            <person name="Yarden O."/>
            <person name="Plamann M."/>
            <person name="Seiler S."/>
            <person name="Dunlap J."/>
            <person name="Radford A."/>
            <person name="Aramayo R."/>
            <person name="Natvig D.O."/>
            <person name="Alex L.A."/>
            <person name="Mannhaupt G."/>
            <person name="Ebbole D.J."/>
            <person name="Freitag M."/>
            <person name="Paulsen I."/>
            <person name="Sachs M.S."/>
            <person name="Lander E.S."/>
            <person name="Nusbaum C."/>
            <person name="Birren B."/>
        </authorList>
    </citation>
    <scope>NUCLEOTIDE SEQUENCE [LARGE SCALE GENOMIC DNA]</scope>
    <source>
        <strain evidence="4">ATCC 24698 / 74-OR23-1A / CBS 708.71 / DSM 1257 / FGSC 987</strain>
    </source>
</reference>
<evidence type="ECO:0000259" key="2">
    <source>
        <dbReference type="Pfam" id="PF20163"/>
    </source>
</evidence>
<keyword evidence="1" id="KW-0812">Transmembrane</keyword>
<dbReference type="InParanoid" id="Q7S7N9"/>
<feature type="transmembrane region" description="Helical" evidence="1">
    <location>
        <begin position="305"/>
        <end position="329"/>
    </location>
</feature>
<dbReference type="RefSeq" id="XP_961087.3">
    <property type="nucleotide sequence ID" value="XM_955994.3"/>
</dbReference>
<evidence type="ECO:0000256" key="1">
    <source>
        <dbReference type="SAM" id="Phobius"/>
    </source>
</evidence>
<dbReference type="Proteomes" id="UP000001805">
    <property type="component" value="Chromosome 2, Linkage Group V"/>
</dbReference>
<dbReference type="GeneID" id="3877209"/>
<dbReference type="AlphaFoldDB" id="Q7S7N9"/>
<evidence type="ECO:0000313" key="3">
    <source>
        <dbReference type="EMBL" id="EAA31851.3"/>
    </source>
</evidence>
<dbReference type="EMBL" id="CM002240">
    <property type="protein sequence ID" value="EAA31851.3"/>
    <property type="molecule type" value="Genomic_DNA"/>
</dbReference>
<feature type="transmembrane region" description="Helical" evidence="1">
    <location>
        <begin position="527"/>
        <end position="549"/>
    </location>
</feature>
<keyword evidence="4" id="KW-1185">Reference proteome</keyword>
<dbReference type="VEuPathDB" id="FungiDB:NCU04297"/>
<feature type="transmembrane region" description="Helical" evidence="1">
    <location>
        <begin position="121"/>
        <end position="138"/>
    </location>
</feature>
<feature type="transmembrane region" description="Helical" evidence="1">
    <location>
        <begin position="12"/>
        <end position="35"/>
    </location>
</feature>
<accession>Q7S7N9</accession>
<keyword evidence="1" id="KW-1133">Transmembrane helix</keyword>
<dbReference type="OrthoDB" id="4588513at2759"/>
<sequence length="674" mass="74004">MALPQQKWRRGTLGWSFGALATFVINLTLMLYAVLGADADPRTGLRHLGSGMCSNIHNIDIGVHVVINALSTVLLAGSNYCMQCASAPTRNQIDQAHRAKRWLDVGRPSLRNFRSLGLRNATLWVLLAVSSLPLHLFYNSVVFSSTTANIYNVWSLNEGILNATDWEHLLEAENPDAYTGFGLNYTVSNFHAGLFMKLPVEQCINVYAQPFQSSWGDVILISNDAARGPALGRFETEYIERYDICSSRQAYQWVCGQYDQAADGACVAPCDETLPEVLLHVDNWQPYGLVVEYCYARPTPETCSLYFSTTLGIVVLVLNLTKAVLMALVTLGPGSPLLTIGDAIASFLKVPDEATAGMCLASKRHFTAGTKGGKWVSNAIEFCDRRERRGRAASLFRWIACIMAYVIGLATCGWLMKYGLSKMLGKKSMSYATSLGFGAVSEKTLISNALFDNDEVDPLLGNVILVNTPQLILSDLYFTYNDLFTSMCAAVEWSRFAIRRKGLRVSDTPTGSQRSTYFLQLPYRYSLPLMVVSGTLHLFVSQSIFLVYVEAAGDPVVGSWLRGDTVATSTGIFPYEGKSITCGWSPLGVLCTICLGTVVVLFLVLWSFRRLPSGMPVVANCSAAVAAACHPKPWEDGAWEKPLMWGVTKLATSEKLHCSFSTEDVVYPLGGTYQ</sequence>
<dbReference type="Pfam" id="PF20163">
    <property type="entry name" value="DUF6536"/>
    <property type="match status" value="1"/>
</dbReference>
<dbReference type="STRING" id="367110.Q7S7N9"/>
<dbReference type="PaxDb" id="5141-EFNCRP00000003867"/>
<gene>
    <name evidence="3" type="ORF">NCU04297</name>
</gene>
<dbReference type="InterPro" id="IPR046623">
    <property type="entry name" value="DUF6536"/>
</dbReference>
<keyword evidence="1" id="KW-0472">Membrane</keyword>
<organism evidence="3 4">
    <name type="scientific">Neurospora crassa (strain ATCC 24698 / 74-OR23-1A / CBS 708.71 / DSM 1257 / FGSC 987)</name>
    <dbReference type="NCBI Taxonomy" id="367110"/>
    <lineage>
        <taxon>Eukaryota</taxon>
        <taxon>Fungi</taxon>
        <taxon>Dikarya</taxon>
        <taxon>Ascomycota</taxon>
        <taxon>Pezizomycotina</taxon>
        <taxon>Sordariomycetes</taxon>
        <taxon>Sordariomycetidae</taxon>
        <taxon>Sordariales</taxon>
        <taxon>Sordariaceae</taxon>
        <taxon>Neurospora</taxon>
    </lineage>
</organism>
<feature type="domain" description="DUF6536" evidence="2">
    <location>
        <begin position="8"/>
        <end position="159"/>
    </location>
</feature>
<protein>
    <recommendedName>
        <fullName evidence="2">DUF6536 domain-containing protein</fullName>
    </recommendedName>
</protein>
<dbReference type="KEGG" id="ncr:NCU04297"/>
<evidence type="ECO:0000313" key="4">
    <source>
        <dbReference type="Proteomes" id="UP000001805"/>
    </source>
</evidence>